<comment type="caution">
    <text evidence="3">The sequence shown here is derived from an EMBL/GenBank/DDBJ whole genome shotgun (WGS) entry which is preliminary data.</text>
</comment>
<evidence type="ECO:0000259" key="2">
    <source>
        <dbReference type="PROSITE" id="PS50914"/>
    </source>
</evidence>
<evidence type="ECO:0000256" key="1">
    <source>
        <dbReference type="SAM" id="MobiDB-lite"/>
    </source>
</evidence>
<protein>
    <submittedName>
        <fullName evidence="3">BON domain-containing protein</fullName>
    </submittedName>
</protein>
<feature type="domain" description="BON" evidence="2">
    <location>
        <begin position="19"/>
        <end position="87"/>
    </location>
</feature>
<gene>
    <name evidence="3" type="ORF">SAMN06265222_107122</name>
</gene>
<evidence type="ECO:0000313" key="4">
    <source>
        <dbReference type="Proteomes" id="UP001158067"/>
    </source>
</evidence>
<evidence type="ECO:0000313" key="3">
    <source>
        <dbReference type="EMBL" id="SMP61605.1"/>
    </source>
</evidence>
<keyword evidence="4" id="KW-1185">Reference proteome</keyword>
<dbReference type="InterPro" id="IPR007055">
    <property type="entry name" value="BON_dom"/>
</dbReference>
<name>A0ABY1Q700_9BACT</name>
<dbReference type="Proteomes" id="UP001158067">
    <property type="component" value="Unassembled WGS sequence"/>
</dbReference>
<accession>A0ABY1Q700</accession>
<reference evidence="3 4" key="1">
    <citation type="submission" date="2017-05" db="EMBL/GenBank/DDBJ databases">
        <authorList>
            <person name="Varghese N."/>
            <person name="Submissions S."/>
        </authorList>
    </citation>
    <scope>NUCLEOTIDE SEQUENCE [LARGE SCALE GENOMIC DNA]</scope>
    <source>
        <strain evidence="3 4">DSM 25457</strain>
    </source>
</reference>
<dbReference type="PROSITE" id="PS50914">
    <property type="entry name" value="BON"/>
    <property type="match status" value="1"/>
</dbReference>
<dbReference type="Gene3D" id="3.30.1340.30">
    <property type="match status" value="1"/>
</dbReference>
<sequence>MVATLLRPMRQSNPRLSNGWDPIQTRVQEVLDAASYTELQQISCERRRGIVFLSGDVSSEFMKQLAQESIRDVEGVSHLVNAIQVVDHV</sequence>
<organism evidence="3 4">
    <name type="scientific">Neorhodopirellula lusitana</name>
    <dbReference type="NCBI Taxonomy" id="445327"/>
    <lineage>
        <taxon>Bacteria</taxon>
        <taxon>Pseudomonadati</taxon>
        <taxon>Planctomycetota</taxon>
        <taxon>Planctomycetia</taxon>
        <taxon>Pirellulales</taxon>
        <taxon>Pirellulaceae</taxon>
        <taxon>Neorhodopirellula</taxon>
    </lineage>
</organism>
<feature type="region of interest" description="Disordered" evidence="1">
    <location>
        <begin position="1"/>
        <end position="20"/>
    </location>
</feature>
<dbReference type="EMBL" id="FXUG01000007">
    <property type="protein sequence ID" value="SMP61605.1"/>
    <property type="molecule type" value="Genomic_DNA"/>
</dbReference>
<proteinExistence type="predicted"/>
<dbReference type="Pfam" id="PF04972">
    <property type="entry name" value="BON"/>
    <property type="match status" value="1"/>
</dbReference>